<evidence type="ECO:0000313" key="2">
    <source>
        <dbReference type="EMBL" id="KAK5057646.1"/>
    </source>
</evidence>
<accession>A0AAV9NK93</accession>
<keyword evidence="3" id="KW-1185">Reference proteome</keyword>
<keyword evidence="1" id="KW-1133">Transmembrane helix</keyword>
<name>A0AAV9NK93_9EURO</name>
<evidence type="ECO:0000313" key="3">
    <source>
        <dbReference type="Proteomes" id="UP001358417"/>
    </source>
</evidence>
<keyword evidence="1" id="KW-0472">Membrane</keyword>
<organism evidence="2 3">
    <name type="scientific">Exophiala bonariae</name>
    <dbReference type="NCBI Taxonomy" id="1690606"/>
    <lineage>
        <taxon>Eukaryota</taxon>
        <taxon>Fungi</taxon>
        <taxon>Dikarya</taxon>
        <taxon>Ascomycota</taxon>
        <taxon>Pezizomycotina</taxon>
        <taxon>Eurotiomycetes</taxon>
        <taxon>Chaetothyriomycetidae</taxon>
        <taxon>Chaetothyriales</taxon>
        <taxon>Herpotrichiellaceae</taxon>
        <taxon>Exophiala</taxon>
    </lineage>
</organism>
<dbReference type="Proteomes" id="UP001358417">
    <property type="component" value="Unassembled WGS sequence"/>
</dbReference>
<keyword evidence="1" id="KW-0812">Transmembrane</keyword>
<dbReference type="AlphaFoldDB" id="A0AAV9NK93"/>
<reference evidence="2 3" key="1">
    <citation type="submission" date="2023-08" db="EMBL/GenBank/DDBJ databases">
        <title>Black Yeasts Isolated from many extreme environments.</title>
        <authorList>
            <person name="Coleine C."/>
            <person name="Stajich J.E."/>
            <person name="Selbmann L."/>
        </authorList>
    </citation>
    <scope>NUCLEOTIDE SEQUENCE [LARGE SCALE GENOMIC DNA]</scope>
    <source>
        <strain evidence="2 3">CCFEE 5792</strain>
    </source>
</reference>
<dbReference type="EMBL" id="JAVRRD010000006">
    <property type="protein sequence ID" value="KAK5057646.1"/>
    <property type="molecule type" value="Genomic_DNA"/>
</dbReference>
<comment type="caution">
    <text evidence="2">The sequence shown here is derived from an EMBL/GenBank/DDBJ whole genome shotgun (WGS) entry which is preliminary data.</text>
</comment>
<gene>
    <name evidence="2" type="ORF">LTR84_011647</name>
</gene>
<feature type="transmembrane region" description="Helical" evidence="1">
    <location>
        <begin position="106"/>
        <end position="130"/>
    </location>
</feature>
<dbReference type="GeneID" id="89979797"/>
<dbReference type="RefSeq" id="XP_064708764.1">
    <property type="nucleotide sequence ID" value="XM_064855175.1"/>
</dbReference>
<feature type="transmembrane region" description="Helical" evidence="1">
    <location>
        <begin position="21"/>
        <end position="43"/>
    </location>
</feature>
<sequence length="184" mass="20700">MDLFQPRSLQNGVVRHPFHNRCFILLASSLGSAVALTSAGSIFMHLGPRWTLQILQHQLKDPFIQNAPMNPNKEDSLVALLGYTFVRDSTSASTFHALILAIRDTFAWSFVVVFLFSILALVLSATMFAFKVWKGYFEWYDGAGLPEEWRVNRQPSQDVELVARGTNHAFEGDEVEQRGRAPAT</sequence>
<evidence type="ECO:0000256" key="1">
    <source>
        <dbReference type="SAM" id="Phobius"/>
    </source>
</evidence>
<protein>
    <submittedName>
        <fullName evidence="2">Uncharacterized protein</fullName>
    </submittedName>
</protein>
<proteinExistence type="predicted"/>